<gene>
    <name evidence="1" type="ORF">DHETER_LOCUS10026</name>
</gene>
<sequence>NYITNVIADLEHCSKLSLVFCIQLDEITLGIVGTDVKAITILIIDEIEN</sequence>
<feature type="non-terminal residue" evidence="1">
    <location>
        <position position="1"/>
    </location>
</feature>
<feature type="non-terminal residue" evidence="1">
    <location>
        <position position="49"/>
    </location>
</feature>
<keyword evidence="2" id="KW-1185">Reference proteome</keyword>
<name>A0ACA9NP02_9GLOM</name>
<dbReference type="Proteomes" id="UP000789702">
    <property type="component" value="Unassembled WGS sequence"/>
</dbReference>
<accession>A0ACA9NP02</accession>
<evidence type="ECO:0000313" key="1">
    <source>
        <dbReference type="EMBL" id="CAG8667335.1"/>
    </source>
</evidence>
<protein>
    <submittedName>
        <fullName evidence="1">3091_t:CDS:1</fullName>
    </submittedName>
</protein>
<proteinExistence type="predicted"/>
<evidence type="ECO:0000313" key="2">
    <source>
        <dbReference type="Proteomes" id="UP000789702"/>
    </source>
</evidence>
<organism evidence="1 2">
    <name type="scientific">Dentiscutata heterogama</name>
    <dbReference type="NCBI Taxonomy" id="1316150"/>
    <lineage>
        <taxon>Eukaryota</taxon>
        <taxon>Fungi</taxon>
        <taxon>Fungi incertae sedis</taxon>
        <taxon>Mucoromycota</taxon>
        <taxon>Glomeromycotina</taxon>
        <taxon>Glomeromycetes</taxon>
        <taxon>Diversisporales</taxon>
        <taxon>Gigasporaceae</taxon>
        <taxon>Dentiscutata</taxon>
    </lineage>
</organism>
<reference evidence="1" key="1">
    <citation type="submission" date="2021-06" db="EMBL/GenBank/DDBJ databases">
        <authorList>
            <person name="Kallberg Y."/>
            <person name="Tangrot J."/>
            <person name="Rosling A."/>
        </authorList>
    </citation>
    <scope>NUCLEOTIDE SEQUENCE</scope>
    <source>
        <strain evidence="1">IL203A</strain>
    </source>
</reference>
<comment type="caution">
    <text evidence="1">The sequence shown here is derived from an EMBL/GenBank/DDBJ whole genome shotgun (WGS) entry which is preliminary data.</text>
</comment>
<dbReference type="EMBL" id="CAJVPU010018681">
    <property type="protein sequence ID" value="CAG8667335.1"/>
    <property type="molecule type" value="Genomic_DNA"/>
</dbReference>